<protein>
    <recommendedName>
        <fullName evidence="2">Replication factor-A protein 1 N-terminal domain-containing protein</fullName>
    </recommendedName>
</protein>
<evidence type="ECO:0000256" key="1">
    <source>
        <dbReference type="SAM" id="MobiDB-lite"/>
    </source>
</evidence>
<dbReference type="AlphaFoldDB" id="K0TN06"/>
<dbReference type="eggNOG" id="KOG0851">
    <property type="taxonomic scope" value="Eukaryota"/>
</dbReference>
<dbReference type="Gene3D" id="2.40.50.140">
    <property type="entry name" value="Nucleic acid-binding proteins"/>
    <property type="match status" value="1"/>
</dbReference>
<evidence type="ECO:0000313" key="3">
    <source>
        <dbReference type="EMBL" id="EJK76691.1"/>
    </source>
</evidence>
<proteinExistence type="predicted"/>
<dbReference type="GO" id="GO:0005634">
    <property type="term" value="C:nucleus"/>
    <property type="evidence" value="ECO:0007669"/>
    <property type="project" value="InterPro"/>
</dbReference>
<feature type="domain" description="Replication factor-A protein 1 N-terminal" evidence="2">
    <location>
        <begin position="44"/>
        <end position="144"/>
    </location>
</feature>
<gene>
    <name evidence="3" type="ORF">THAOC_01533</name>
</gene>
<dbReference type="OrthoDB" id="1751331at2759"/>
<dbReference type="GO" id="GO:0003677">
    <property type="term" value="F:DNA binding"/>
    <property type="evidence" value="ECO:0007669"/>
    <property type="project" value="InterPro"/>
</dbReference>
<feature type="non-terminal residue" evidence="3">
    <location>
        <position position="169"/>
    </location>
</feature>
<accession>K0TN06</accession>
<name>K0TN06_THAOC</name>
<reference evidence="3 4" key="1">
    <citation type="journal article" date="2012" name="Genome Biol.">
        <title>Genome and low-iron response of an oceanic diatom adapted to chronic iron limitation.</title>
        <authorList>
            <person name="Lommer M."/>
            <person name="Specht M."/>
            <person name="Roy A.S."/>
            <person name="Kraemer L."/>
            <person name="Andreson R."/>
            <person name="Gutowska M.A."/>
            <person name="Wolf J."/>
            <person name="Bergner S.V."/>
            <person name="Schilhabel M.B."/>
            <person name="Klostermeier U.C."/>
            <person name="Beiko R.G."/>
            <person name="Rosenstiel P."/>
            <person name="Hippler M."/>
            <person name="Laroche J."/>
        </authorList>
    </citation>
    <scope>NUCLEOTIDE SEQUENCE [LARGE SCALE GENOMIC DNA]</scope>
    <source>
        <strain evidence="3 4">CCMP1005</strain>
    </source>
</reference>
<dbReference type="GO" id="GO:0006260">
    <property type="term" value="P:DNA replication"/>
    <property type="evidence" value="ECO:0007669"/>
    <property type="project" value="InterPro"/>
</dbReference>
<evidence type="ECO:0000259" key="2">
    <source>
        <dbReference type="Pfam" id="PF04057"/>
    </source>
</evidence>
<keyword evidence="4" id="KW-1185">Reference proteome</keyword>
<dbReference type="EMBL" id="AGNL01001844">
    <property type="protein sequence ID" value="EJK76691.1"/>
    <property type="molecule type" value="Genomic_DNA"/>
</dbReference>
<dbReference type="Proteomes" id="UP000266841">
    <property type="component" value="Unassembled WGS sequence"/>
</dbReference>
<dbReference type="InterPro" id="IPR012340">
    <property type="entry name" value="NA-bd_OB-fold"/>
</dbReference>
<comment type="caution">
    <text evidence="3">The sequence shown here is derived from an EMBL/GenBank/DDBJ whole genome shotgun (WGS) entry which is preliminary data.</text>
</comment>
<feature type="compositionally biased region" description="Polar residues" evidence="1">
    <location>
        <begin position="27"/>
        <end position="41"/>
    </location>
</feature>
<dbReference type="Pfam" id="PF04057">
    <property type="entry name" value="Rep-A_N"/>
    <property type="match status" value="1"/>
</dbReference>
<organism evidence="3 4">
    <name type="scientific">Thalassiosira oceanica</name>
    <name type="common">Marine diatom</name>
    <dbReference type="NCBI Taxonomy" id="159749"/>
    <lineage>
        <taxon>Eukaryota</taxon>
        <taxon>Sar</taxon>
        <taxon>Stramenopiles</taxon>
        <taxon>Ochrophyta</taxon>
        <taxon>Bacillariophyta</taxon>
        <taxon>Coscinodiscophyceae</taxon>
        <taxon>Thalassiosirophycidae</taxon>
        <taxon>Thalassiosirales</taxon>
        <taxon>Thalassiosiraceae</taxon>
        <taxon>Thalassiosira</taxon>
    </lineage>
</organism>
<feature type="region of interest" description="Disordered" evidence="1">
    <location>
        <begin position="14"/>
        <end position="41"/>
    </location>
</feature>
<sequence length="169" mass="17708">MCRVSISLTLAHHHRSPGNSYRLPRTPTLTESEASSPAQNNMSLTHSSIQRIYGMSGSSDDQSFVPTVQLLSCKRIANKSGGGDERYKVILSDGTHFCSGMCATQLNHLVHAGVLAQDAVIRVTEFIVNVMGSGQRICIVLGAESAGPNPGCRIGSPNDITKGGGAGAG</sequence>
<evidence type="ECO:0000313" key="4">
    <source>
        <dbReference type="Proteomes" id="UP000266841"/>
    </source>
</evidence>
<dbReference type="InterPro" id="IPR007199">
    <property type="entry name" value="Rep_factor-A_N"/>
</dbReference>
<dbReference type="SUPFAM" id="SSF50249">
    <property type="entry name" value="Nucleic acid-binding proteins"/>
    <property type="match status" value="1"/>
</dbReference>